<dbReference type="InterPro" id="IPR035919">
    <property type="entry name" value="EAL_sf"/>
</dbReference>
<dbReference type="SUPFAM" id="SSF141868">
    <property type="entry name" value="EAL domain-like"/>
    <property type="match status" value="1"/>
</dbReference>
<protein>
    <submittedName>
        <fullName evidence="2">Diguanylate phosphodiesterase</fullName>
    </submittedName>
</protein>
<evidence type="ECO:0000259" key="1">
    <source>
        <dbReference type="PROSITE" id="PS50883"/>
    </source>
</evidence>
<dbReference type="PANTHER" id="PTHR33121">
    <property type="entry name" value="CYCLIC DI-GMP PHOSPHODIESTERASE PDEF"/>
    <property type="match status" value="1"/>
</dbReference>
<dbReference type="PANTHER" id="PTHR33121:SF70">
    <property type="entry name" value="SIGNALING PROTEIN YKOW"/>
    <property type="match status" value="1"/>
</dbReference>
<proteinExistence type="predicted"/>
<dbReference type="GO" id="GO:0020037">
    <property type="term" value="F:heme binding"/>
    <property type="evidence" value="ECO:0007669"/>
    <property type="project" value="InterPro"/>
</dbReference>
<dbReference type="EMBL" id="FLMQ01000056">
    <property type="protein sequence ID" value="SBP88720.1"/>
    <property type="molecule type" value="Genomic_DNA"/>
</dbReference>
<dbReference type="Gene3D" id="3.20.20.450">
    <property type="entry name" value="EAL domain"/>
    <property type="match status" value="1"/>
</dbReference>
<dbReference type="AlphaFoldDB" id="A0A238D6C5"/>
<dbReference type="Gene3D" id="1.10.490.10">
    <property type="entry name" value="Globins"/>
    <property type="match status" value="1"/>
</dbReference>
<dbReference type="PROSITE" id="PS50883">
    <property type="entry name" value="EAL"/>
    <property type="match status" value="1"/>
</dbReference>
<sequence>MKSAPRLSFARVSQAYGDEVAALLRKAQGRLHEAVASFVEEFHQGLTQASPGGTILGCLNSEELASVRRKQAEHWDMLLSPTLTPEVHYERALHVGRVHEMVGVDLPSLIDGYGLYHQSMHAALAGCGLDVGEQKRLAEALRQRLSLDTEARLVSHSSVEAETVATLIAVSKAIREASHLSDLLHGAIGALSTLDGILACVFSRPDAQGLLQIEAFGGEAGREYADAMQRHQAPLVNTSVDTVSGKGPAGRAWQTAEIQIADTYGADAHLRPWQADGIRLGFRSTAALPLLDDDGQSFAVMAVYSRWPGFFRAPQRQLLLRHVQQVLSHAVLRCEQGLVIPADLRRKYRQRVEEGAVRMLYQPIIDLRNGQVHHVEALARIESAQGELIMPGDFLPALGKAGLLSLFQAGLEQICRDRRAWLDMGLDIPVAINLPPDGLTQDAYRDILFETLSRWDLPPTHVMLEILETQDPADTLKRDARIAEFQRCGIQITQDDLGSGHSSLLRMHRVPFDAVKIDQGLVRNALEKPMRALEFIHHLTALAHAFDIPVTVEGLENEGLIEAVAILGADRGQGYGFAQPMPGEQLYAWRRDFEAAINIRQPRTALGALASCLLWDRQLTALSGWPDMVETFVRTPCTLRNYLDRLDPPAPQLVALLERNRACAVQGAKSSMYRRTRQELITRLSRDWVDNGRAGY</sequence>
<keyword evidence="3" id="KW-1185">Reference proteome</keyword>
<dbReference type="InterPro" id="IPR044398">
    <property type="entry name" value="Globin-sensor_dom"/>
</dbReference>
<name>A0A238D6C5_THIDL</name>
<dbReference type="CDD" id="cd01948">
    <property type="entry name" value="EAL"/>
    <property type="match status" value="1"/>
</dbReference>
<dbReference type="InterPro" id="IPR003018">
    <property type="entry name" value="GAF"/>
</dbReference>
<dbReference type="Proteomes" id="UP000214566">
    <property type="component" value="Unassembled WGS sequence"/>
</dbReference>
<organism evidence="2 3">
    <name type="scientific">Thiomonas delicata</name>
    <name type="common">Thiomonas cuprina</name>
    <dbReference type="NCBI Taxonomy" id="364030"/>
    <lineage>
        <taxon>Bacteria</taxon>
        <taxon>Pseudomonadati</taxon>
        <taxon>Pseudomonadota</taxon>
        <taxon>Betaproteobacteria</taxon>
        <taxon>Burkholderiales</taxon>
        <taxon>Thiomonas</taxon>
    </lineage>
</organism>
<dbReference type="GO" id="GO:0019825">
    <property type="term" value="F:oxygen binding"/>
    <property type="evidence" value="ECO:0007669"/>
    <property type="project" value="InterPro"/>
</dbReference>
<accession>A0A238D6C5</accession>
<dbReference type="Pfam" id="PF00563">
    <property type="entry name" value="EAL"/>
    <property type="match status" value="1"/>
</dbReference>
<dbReference type="SMART" id="SM00052">
    <property type="entry name" value="EAL"/>
    <property type="match status" value="1"/>
</dbReference>
<evidence type="ECO:0000313" key="2">
    <source>
        <dbReference type="EMBL" id="SBP88720.1"/>
    </source>
</evidence>
<dbReference type="Pfam" id="PF13185">
    <property type="entry name" value="GAF_2"/>
    <property type="match status" value="1"/>
</dbReference>
<feature type="domain" description="EAL" evidence="1">
    <location>
        <begin position="341"/>
        <end position="594"/>
    </location>
</feature>
<dbReference type="Gene3D" id="3.30.450.40">
    <property type="match status" value="1"/>
</dbReference>
<dbReference type="InterPro" id="IPR012292">
    <property type="entry name" value="Globin/Proto"/>
</dbReference>
<dbReference type="GO" id="GO:0071111">
    <property type="term" value="F:cyclic-guanylate-specific phosphodiesterase activity"/>
    <property type="evidence" value="ECO:0007669"/>
    <property type="project" value="InterPro"/>
</dbReference>
<dbReference type="Pfam" id="PF11563">
    <property type="entry name" value="Protoglobin"/>
    <property type="match status" value="1"/>
</dbReference>
<reference evidence="2 3" key="1">
    <citation type="submission" date="2016-06" db="EMBL/GenBank/DDBJ databases">
        <authorList>
            <person name="Kjaerup R.B."/>
            <person name="Dalgaard T.S."/>
            <person name="Juul-Madsen H.R."/>
        </authorList>
    </citation>
    <scope>NUCLEOTIDE SEQUENCE [LARGE SCALE GENOMIC DNA]</scope>
    <source>
        <strain evidence="2 3">DSM 16361</strain>
    </source>
</reference>
<gene>
    <name evidence="2" type="ORF">THIARS_70340</name>
</gene>
<dbReference type="InterPro" id="IPR029016">
    <property type="entry name" value="GAF-like_dom_sf"/>
</dbReference>
<evidence type="ECO:0000313" key="3">
    <source>
        <dbReference type="Proteomes" id="UP000214566"/>
    </source>
</evidence>
<dbReference type="InterPro" id="IPR050706">
    <property type="entry name" value="Cyclic-di-GMP_PDE-like"/>
</dbReference>
<dbReference type="InterPro" id="IPR001633">
    <property type="entry name" value="EAL_dom"/>
</dbReference>
<dbReference type="SUPFAM" id="SSF55781">
    <property type="entry name" value="GAF domain-like"/>
    <property type="match status" value="1"/>
</dbReference>